<evidence type="ECO:0000313" key="21">
    <source>
        <dbReference type="Ensembl" id="ENSSTUP00000084777.1"/>
    </source>
</evidence>
<evidence type="ECO:0000256" key="13">
    <source>
        <dbReference type="ARBA" id="ARBA00023224"/>
    </source>
</evidence>
<evidence type="ECO:0000256" key="2">
    <source>
        <dbReference type="ARBA" id="ARBA00005314"/>
    </source>
</evidence>
<dbReference type="AlphaFoldDB" id="A0A674CM83"/>
<dbReference type="InterPro" id="IPR036445">
    <property type="entry name" value="GPCR_2_extracell_dom_sf"/>
</dbReference>
<evidence type="ECO:0000256" key="15">
    <source>
        <dbReference type="ARBA" id="ARBA00032662"/>
    </source>
</evidence>
<keyword evidence="8" id="KW-0297">G-protein coupled receptor</keyword>
<evidence type="ECO:0000256" key="10">
    <source>
        <dbReference type="ARBA" id="ARBA00023157"/>
    </source>
</evidence>
<dbReference type="InterPro" id="IPR017981">
    <property type="entry name" value="GPCR_2-like_7TM"/>
</dbReference>
<evidence type="ECO:0000256" key="17">
    <source>
        <dbReference type="ARBA" id="ARBA00093493"/>
    </source>
</evidence>
<evidence type="ECO:0000256" key="8">
    <source>
        <dbReference type="ARBA" id="ARBA00023040"/>
    </source>
</evidence>
<evidence type="ECO:0000256" key="18">
    <source>
        <dbReference type="SAM" id="Phobius"/>
    </source>
</evidence>
<dbReference type="SUPFAM" id="SSF111418">
    <property type="entry name" value="Hormone receptor domain"/>
    <property type="match status" value="1"/>
</dbReference>
<dbReference type="PROSITE" id="PS00650">
    <property type="entry name" value="G_PROTEIN_RECEP_F2_2"/>
    <property type="match status" value="1"/>
</dbReference>
<dbReference type="GO" id="GO:0007189">
    <property type="term" value="P:adenylate cyclase-activating G protein-coupled receptor signaling pathway"/>
    <property type="evidence" value="ECO:0007669"/>
    <property type="project" value="UniProtKB-ARBA"/>
</dbReference>
<dbReference type="PROSITE" id="PS00649">
    <property type="entry name" value="G_PROTEIN_RECEP_F2_1"/>
    <property type="match status" value="1"/>
</dbReference>
<feature type="transmembrane region" description="Helical" evidence="18">
    <location>
        <begin position="7"/>
        <end position="25"/>
    </location>
</feature>
<evidence type="ECO:0000256" key="5">
    <source>
        <dbReference type="ARBA" id="ARBA00022692"/>
    </source>
</evidence>
<feature type="transmembrane region" description="Helical" evidence="18">
    <location>
        <begin position="272"/>
        <end position="292"/>
    </location>
</feature>
<dbReference type="GO" id="GO:0004991">
    <property type="term" value="F:parathyroid hormone receptor activity"/>
    <property type="evidence" value="ECO:0007669"/>
    <property type="project" value="InterPro"/>
</dbReference>
<dbReference type="GeneTree" id="ENSGT00940000164841"/>
<dbReference type="GO" id="GO:0007200">
    <property type="term" value="P:phospholipase C-activating G protein-coupled receptor signaling pathway"/>
    <property type="evidence" value="ECO:0007669"/>
    <property type="project" value="UniProtKB-ARBA"/>
</dbReference>
<organism evidence="21 22">
    <name type="scientific">Salmo trutta</name>
    <name type="common">Brown trout</name>
    <dbReference type="NCBI Taxonomy" id="8032"/>
    <lineage>
        <taxon>Eukaryota</taxon>
        <taxon>Metazoa</taxon>
        <taxon>Chordata</taxon>
        <taxon>Craniata</taxon>
        <taxon>Vertebrata</taxon>
        <taxon>Euteleostomi</taxon>
        <taxon>Actinopterygii</taxon>
        <taxon>Neopterygii</taxon>
        <taxon>Teleostei</taxon>
        <taxon>Protacanthopterygii</taxon>
        <taxon>Salmoniformes</taxon>
        <taxon>Salmonidae</taxon>
        <taxon>Salmoninae</taxon>
        <taxon>Salmo</taxon>
    </lineage>
</organism>
<dbReference type="SUPFAM" id="SSF81321">
    <property type="entry name" value="Family A G protein-coupled receptor-like"/>
    <property type="match status" value="1"/>
</dbReference>
<evidence type="ECO:0000259" key="19">
    <source>
        <dbReference type="PROSITE" id="PS50227"/>
    </source>
</evidence>
<keyword evidence="13" id="KW-0807">Transducer</keyword>
<dbReference type="Gene3D" id="1.20.1070.10">
    <property type="entry name" value="Rhodopsin 7-helix transmembrane proteins"/>
    <property type="match status" value="1"/>
</dbReference>
<keyword evidence="4" id="KW-1003">Cell membrane</keyword>
<evidence type="ECO:0000256" key="14">
    <source>
        <dbReference type="ARBA" id="ARBA00030334"/>
    </source>
</evidence>
<keyword evidence="22" id="KW-1185">Reference proteome</keyword>
<keyword evidence="12" id="KW-0325">Glycoprotein</keyword>
<dbReference type="PANTHER" id="PTHR45620:SF18">
    <property type="entry name" value="PARATHYROID HORMONE_PARATHYROID HORMONE-RELATED PEPTIDE RECEPTOR"/>
    <property type="match status" value="1"/>
</dbReference>
<reference evidence="21" key="1">
    <citation type="submission" date="2025-08" db="UniProtKB">
        <authorList>
            <consortium name="Ensembl"/>
        </authorList>
    </citation>
    <scope>IDENTIFICATION</scope>
</reference>
<keyword evidence="10" id="KW-1015">Disulfide bond</keyword>
<evidence type="ECO:0000256" key="16">
    <source>
        <dbReference type="ARBA" id="ARBA00093433"/>
    </source>
</evidence>
<evidence type="ECO:0000313" key="22">
    <source>
        <dbReference type="Proteomes" id="UP000472277"/>
    </source>
</evidence>
<dbReference type="InterPro" id="IPR001879">
    <property type="entry name" value="GPCR_2_extracellular_dom"/>
</dbReference>
<evidence type="ECO:0000256" key="1">
    <source>
        <dbReference type="ARBA" id="ARBA00004651"/>
    </source>
</evidence>
<dbReference type="PROSITE" id="PS50261">
    <property type="entry name" value="G_PROTEIN_RECEP_F2_4"/>
    <property type="match status" value="1"/>
</dbReference>
<keyword evidence="7 18" id="KW-1133">Transmembrane helix</keyword>
<dbReference type="GO" id="GO:0005886">
    <property type="term" value="C:plasma membrane"/>
    <property type="evidence" value="ECO:0007669"/>
    <property type="project" value="UniProtKB-SubCell"/>
</dbReference>
<keyword evidence="11" id="KW-0675">Receptor</keyword>
<feature type="transmembrane region" description="Helical" evidence="18">
    <location>
        <begin position="351"/>
        <end position="369"/>
    </location>
</feature>
<evidence type="ECO:0000256" key="12">
    <source>
        <dbReference type="ARBA" id="ARBA00023180"/>
    </source>
</evidence>
<dbReference type="Ensembl" id="ENSSTUT00000090183.1">
    <property type="protein sequence ID" value="ENSSTUP00000084777.1"/>
    <property type="gene ID" value="ENSSTUG00000037252.1"/>
</dbReference>
<comment type="subcellular location">
    <subcellularLocation>
        <location evidence="1">Cell membrane</location>
        <topology evidence="1">Multi-pass membrane protein</topology>
    </subcellularLocation>
</comment>
<feature type="domain" description="G-protein coupled receptors family 2 profile 1" evidence="19">
    <location>
        <begin position="45"/>
        <end position="120"/>
    </location>
</feature>
<keyword evidence="9 18" id="KW-0472">Membrane</keyword>
<dbReference type="GO" id="GO:0007166">
    <property type="term" value="P:cell surface receptor signaling pathway"/>
    <property type="evidence" value="ECO:0007669"/>
    <property type="project" value="InterPro"/>
</dbReference>
<dbReference type="PANTHER" id="PTHR45620">
    <property type="entry name" value="PDF RECEPTOR-LIKE PROTEIN-RELATED"/>
    <property type="match status" value="1"/>
</dbReference>
<dbReference type="Proteomes" id="UP000472277">
    <property type="component" value="Chromosome 2"/>
</dbReference>
<name>A0A674CM83_SALTR</name>
<dbReference type="Pfam" id="PF00002">
    <property type="entry name" value="7tm_2"/>
    <property type="match status" value="1"/>
</dbReference>
<dbReference type="PRINTS" id="PR00249">
    <property type="entry name" value="GPCRSECRETIN"/>
</dbReference>
<accession>A0A674CM83</accession>
<dbReference type="InterPro" id="IPR017983">
    <property type="entry name" value="GPCR_2_secretin-like_CS"/>
</dbReference>
<dbReference type="InterPro" id="IPR000832">
    <property type="entry name" value="GPCR_2_secretin-like"/>
</dbReference>
<evidence type="ECO:0000259" key="20">
    <source>
        <dbReference type="PROSITE" id="PS50261"/>
    </source>
</evidence>
<dbReference type="GO" id="GO:0008528">
    <property type="term" value="F:G protein-coupled peptide receptor activity"/>
    <property type="evidence" value="ECO:0007669"/>
    <property type="project" value="TreeGrafter"/>
</dbReference>
<dbReference type="GO" id="GO:0017046">
    <property type="term" value="F:peptide hormone binding"/>
    <property type="evidence" value="ECO:0007669"/>
    <property type="project" value="TreeGrafter"/>
</dbReference>
<evidence type="ECO:0000256" key="4">
    <source>
        <dbReference type="ARBA" id="ARBA00022475"/>
    </source>
</evidence>
<dbReference type="PRINTS" id="PR00393">
    <property type="entry name" value="PTRHORMONER"/>
</dbReference>
<dbReference type="FunFam" id="1.20.1070.10:FF:000070">
    <property type="entry name" value="Parathyroid hormone/parathyroid hormone-related peptide receptor"/>
    <property type="match status" value="1"/>
</dbReference>
<evidence type="ECO:0000256" key="9">
    <source>
        <dbReference type="ARBA" id="ARBA00023136"/>
    </source>
</evidence>
<sequence>RSGCDRVFFLCFLFLCSCSSFVFLYSDDVITRDEQIYLLIGPRAKCERIIHSQLAIVKEDDCVPEWDGIICWPRGKPSQLVSVLCPEYIYDFNHRGGLAHDYITNLKLNSCFVLFKYTNGQTPYSRRKYSTLATYIDHLRNHDKSEVFERLHLMYTIGYSISLVSLLVAVSILCYFKRLHCTRNYIHIHLFTSFVFRAISIFVKDAVLYAMSDDGKTEAEELAERPHMVGCKVAVTLFLYFLATNHYWILVEGLYLHSLIFMAFLSDKNYLWALTIIGWGVPAVFVSIWVSARASLADTQVTVTPTPCDSEAVNFFLFLNIIRVLASKLWETNTGKLDPRQQYRKLLKSTLVLMPLFGVHYMVFMALPYTEVTGLLWQVQMHYEMFFNSSQGFFVAFIYCFCNGEVQAEVKKAWLRRSLALDLKQKTRVTSSGGGGSCYYGGMMSHTTTHSVSLTVANPRGMSLNGGGASGVGGAGGSAFDIFCFVSSLDRLLFFLLYLPVCLLVCFL</sequence>
<keyword evidence="6" id="KW-0732">Signal</keyword>
<dbReference type="Gene3D" id="4.10.1240.10">
    <property type="entry name" value="GPCR, family 2, extracellular hormone receptor domain"/>
    <property type="match status" value="1"/>
</dbReference>
<proteinExistence type="inferred from homology"/>
<dbReference type="InterPro" id="IPR002170">
    <property type="entry name" value="GPCR_2_parathyroid_rcpt"/>
</dbReference>
<comment type="subunit">
    <text evidence="17">Homodimer in the absence of bound ligand. Peptide hormone binding leads to dissociation of the homodimer.</text>
</comment>
<evidence type="ECO:0000256" key="11">
    <source>
        <dbReference type="ARBA" id="ARBA00023170"/>
    </source>
</evidence>
<comment type="function">
    <text evidence="16">G-protein-coupled receptor for parathyroid hormone (PTH) and for parathyroid hormone-related peptide (PTHLH). Ligand binding causes a conformation change that triggers signaling via guanine nucleotide-binding proteins (G proteins) and modulates the activity of downstream effectors, such as adenylate cyclase (cAMP). PTH1R is coupled to G(s) G alpha proteins and mediates activation of adenylate cyclase activity. PTHLH dissociates from PTH1R more rapidly than PTH; as consequence, the cAMP response induced by PTHLH decays faster than the response induced by PTH.</text>
</comment>
<comment type="similarity">
    <text evidence="2">Belongs to the G-protein coupled receptor 2 family.</text>
</comment>
<protein>
    <recommendedName>
        <fullName evidence="3">Parathyroid hormone/parathyroid hormone-related peptide receptor</fullName>
    </recommendedName>
    <alternativeName>
        <fullName evidence="14">PTH/PTHrP type I receptor</fullName>
    </alternativeName>
    <alternativeName>
        <fullName evidence="15">Parathyroid hormone 1 receptor</fullName>
    </alternativeName>
</protein>
<dbReference type="Pfam" id="PF02793">
    <property type="entry name" value="HRM"/>
    <property type="match status" value="1"/>
</dbReference>
<keyword evidence="5 18" id="KW-0812">Transmembrane</keyword>
<evidence type="ECO:0000256" key="3">
    <source>
        <dbReference type="ARBA" id="ARBA00020798"/>
    </source>
</evidence>
<dbReference type="InterPro" id="IPR050332">
    <property type="entry name" value="GPCR_2"/>
</dbReference>
<dbReference type="PROSITE" id="PS50227">
    <property type="entry name" value="G_PROTEIN_RECEP_F2_3"/>
    <property type="match status" value="1"/>
</dbReference>
<gene>
    <name evidence="21" type="primary">pth3r</name>
</gene>
<feature type="transmembrane region" description="Helical" evidence="18">
    <location>
        <begin position="381"/>
        <end position="402"/>
    </location>
</feature>
<feature type="domain" description="G-protein coupled receptors family 2 profile 2" evidence="20">
    <location>
        <begin position="151"/>
        <end position="403"/>
    </location>
</feature>
<reference evidence="21" key="2">
    <citation type="submission" date="2025-09" db="UniProtKB">
        <authorList>
            <consortium name="Ensembl"/>
        </authorList>
    </citation>
    <scope>IDENTIFICATION</scope>
</reference>
<evidence type="ECO:0000256" key="7">
    <source>
        <dbReference type="ARBA" id="ARBA00022989"/>
    </source>
</evidence>
<feature type="transmembrane region" description="Helical" evidence="18">
    <location>
        <begin position="153"/>
        <end position="176"/>
    </location>
</feature>
<evidence type="ECO:0000256" key="6">
    <source>
        <dbReference type="ARBA" id="ARBA00022729"/>
    </source>
</evidence>